<gene>
    <name evidence="1" type="ORF">CEPIT_LOCUS10851</name>
    <name evidence="2" type="ORF">CEPIT_LOCUS26426</name>
</gene>
<dbReference type="Proteomes" id="UP001152523">
    <property type="component" value="Unassembled WGS sequence"/>
</dbReference>
<sequence>MASAAATTTTASAGLGVPSSTIGAPVIPGSQPFSTSSIGTPVLMPSSAAIASSSFASPSRSTAPFSLFQTLPPVFSWSPPSPVQSVSLEPPPQFTALPQVSIPASVQFSGPTFVGSPGISSSGTAARPASTSSSFSPMADLAQTVSHVATNVTNIVTTKLQAVEDYTTWRTQFESFLVSQNLLGMVDGSVQVPSVYSIDLSNRPIPNPEYSSWLRIDQTIRSWLFATLSRDVLIDVRDLKHSFGIWERLESRFMSASLARSMELKHMLNTIRKKPEQSMDSYLREIKILVDDLACINCPVSQLDMLKAIIIGLGKDYASMINTITLFPQHFPFETLPNHLIEIEQRDKYFNQQEASITHQVFAVQNQPHQV</sequence>
<evidence type="ECO:0008006" key="4">
    <source>
        <dbReference type="Google" id="ProtNLM"/>
    </source>
</evidence>
<proteinExistence type="predicted"/>
<evidence type="ECO:0000313" key="1">
    <source>
        <dbReference type="EMBL" id="CAH9089472.1"/>
    </source>
</evidence>
<dbReference type="EMBL" id="CAMAPF010000062">
    <property type="protein sequence ID" value="CAH9089472.1"/>
    <property type="molecule type" value="Genomic_DNA"/>
</dbReference>
<name>A0AAV0D3K8_9ASTE</name>
<evidence type="ECO:0000313" key="2">
    <source>
        <dbReference type="EMBL" id="CAH9125020.1"/>
    </source>
</evidence>
<dbReference type="EMBL" id="CAMAPF010000935">
    <property type="protein sequence ID" value="CAH9125020.1"/>
    <property type="molecule type" value="Genomic_DNA"/>
</dbReference>
<keyword evidence="3" id="KW-1185">Reference proteome</keyword>
<dbReference type="AlphaFoldDB" id="A0AAV0D3K8"/>
<dbReference type="PANTHER" id="PTHR47481">
    <property type="match status" value="1"/>
</dbReference>
<reference evidence="1" key="1">
    <citation type="submission" date="2022-07" db="EMBL/GenBank/DDBJ databases">
        <authorList>
            <person name="Macas J."/>
            <person name="Novak P."/>
            <person name="Neumann P."/>
        </authorList>
    </citation>
    <scope>NUCLEOTIDE SEQUENCE</scope>
</reference>
<comment type="caution">
    <text evidence="1">The sequence shown here is derived from an EMBL/GenBank/DDBJ whole genome shotgun (WGS) entry which is preliminary data.</text>
</comment>
<dbReference type="PANTHER" id="PTHR47481:SF10">
    <property type="entry name" value="COPIA-LIKE POLYPROTEIN_RETROTRANSPOSON"/>
    <property type="match status" value="1"/>
</dbReference>
<accession>A0AAV0D3K8</accession>
<protein>
    <recommendedName>
        <fullName evidence="4">Retrotransposon gag domain-containing protein</fullName>
    </recommendedName>
</protein>
<evidence type="ECO:0000313" key="3">
    <source>
        <dbReference type="Proteomes" id="UP001152523"/>
    </source>
</evidence>
<organism evidence="1 3">
    <name type="scientific">Cuscuta epithymum</name>
    <dbReference type="NCBI Taxonomy" id="186058"/>
    <lineage>
        <taxon>Eukaryota</taxon>
        <taxon>Viridiplantae</taxon>
        <taxon>Streptophyta</taxon>
        <taxon>Embryophyta</taxon>
        <taxon>Tracheophyta</taxon>
        <taxon>Spermatophyta</taxon>
        <taxon>Magnoliopsida</taxon>
        <taxon>eudicotyledons</taxon>
        <taxon>Gunneridae</taxon>
        <taxon>Pentapetalae</taxon>
        <taxon>asterids</taxon>
        <taxon>lamiids</taxon>
        <taxon>Solanales</taxon>
        <taxon>Convolvulaceae</taxon>
        <taxon>Cuscuteae</taxon>
        <taxon>Cuscuta</taxon>
        <taxon>Cuscuta subgen. Cuscuta</taxon>
    </lineage>
</organism>
<dbReference type="Pfam" id="PF14223">
    <property type="entry name" value="Retrotran_gag_2"/>
    <property type="match status" value="1"/>
</dbReference>